<dbReference type="AlphaFoldDB" id="A0A9U8E112"/>
<evidence type="ECO:0000313" key="3">
    <source>
        <dbReference type="RefSeq" id="XP_013068693.2"/>
    </source>
</evidence>
<feature type="compositionally biased region" description="Low complexity" evidence="1">
    <location>
        <begin position="1"/>
        <end position="18"/>
    </location>
</feature>
<dbReference type="Pfam" id="PF15053">
    <property type="entry name" value="Njmu-R1"/>
    <property type="match status" value="2"/>
</dbReference>
<dbReference type="RefSeq" id="XP_013068693.2">
    <property type="nucleotide sequence ID" value="XM_013213239.2"/>
</dbReference>
<accession>A0A9U8E112</accession>
<dbReference type="GO" id="GO:0099041">
    <property type="term" value="P:vesicle tethering to Golgi"/>
    <property type="evidence" value="ECO:0007669"/>
    <property type="project" value="InterPro"/>
</dbReference>
<feature type="region of interest" description="Disordered" evidence="1">
    <location>
        <begin position="1"/>
        <end position="20"/>
    </location>
</feature>
<dbReference type="PANTHER" id="PTHR14416">
    <property type="entry name" value="PROTEIN NJMU-R1"/>
    <property type="match status" value="1"/>
</dbReference>
<keyword evidence="2" id="KW-1185">Reference proteome</keyword>
<dbReference type="PANTHER" id="PTHR14416:SF2">
    <property type="entry name" value="PROTEIN NJMU-R1"/>
    <property type="match status" value="1"/>
</dbReference>
<reference evidence="3" key="1">
    <citation type="submission" date="2025-08" db="UniProtKB">
        <authorList>
            <consortium name="RefSeq"/>
        </authorList>
    </citation>
    <scope>IDENTIFICATION</scope>
</reference>
<name>A0A9U8E112_BIOGL</name>
<dbReference type="OMA" id="LEEWHYI"/>
<evidence type="ECO:0000256" key="1">
    <source>
        <dbReference type="SAM" id="MobiDB-lite"/>
    </source>
</evidence>
<dbReference type="OrthoDB" id="20238at2759"/>
<organism evidence="2 3">
    <name type="scientific">Biomphalaria glabrata</name>
    <name type="common">Bloodfluke planorb</name>
    <name type="synonym">Freshwater snail</name>
    <dbReference type="NCBI Taxonomy" id="6526"/>
    <lineage>
        <taxon>Eukaryota</taxon>
        <taxon>Metazoa</taxon>
        <taxon>Spiralia</taxon>
        <taxon>Lophotrochozoa</taxon>
        <taxon>Mollusca</taxon>
        <taxon>Gastropoda</taxon>
        <taxon>Heterobranchia</taxon>
        <taxon>Euthyneura</taxon>
        <taxon>Panpulmonata</taxon>
        <taxon>Hygrophila</taxon>
        <taxon>Lymnaeoidea</taxon>
        <taxon>Planorbidae</taxon>
        <taxon>Biomphalaria</taxon>
    </lineage>
</organism>
<sequence length="437" mass="48982">MADSTSDSSSVQSLQVDQSSEKKIDNNRFYALYSFNAQKFSDLGPSTDNASTSTVEQADGSLSLNIIATNLTATTETDLRKSIAQRLSKNCPKSGDGVFLSVGLQNPKTSTSISISAAASVSASCYFCLIESTFDTLDFDLVSQEGKCSDIRPHEVQQFLVCFLSFQDSSLEQFRSDFDSYTQGLIPLLDKEPIVSPSLPQSFPEASCNSSFPIDPKELSQLSTRIHNYLEQWPYVVLEYLTRTIQYFGSGIQHLLYSALLNANLQINDATEEQEDDIRRFINCVSISSLVEQLQSSESVKIETCPEFNDLWLLQPIVITITLRQGQSVTFDKTYSCNFCTQASEKLLSFDPTNVSKIKDFLETIKLTFVHCLNKLKRFLKQAELDYYALYRSFSYLKKCGCGDMLLRYVKLDGGPETLSVLSVLETFIKDMKLTLM</sequence>
<protein>
    <submittedName>
        <fullName evidence="3">Protein Njmu-R1-like isoform X1</fullName>
    </submittedName>
</protein>
<dbReference type="InterPro" id="IPR028280">
    <property type="entry name" value="Njmu-R1"/>
</dbReference>
<dbReference type="GeneID" id="106056461"/>
<gene>
    <name evidence="3" type="primary">LOC106056461</name>
</gene>
<evidence type="ECO:0000313" key="2">
    <source>
        <dbReference type="Proteomes" id="UP001165740"/>
    </source>
</evidence>
<dbReference type="GO" id="GO:0005802">
    <property type="term" value="C:trans-Golgi network"/>
    <property type="evidence" value="ECO:0007669"/>
    <property type="project" value="InterPro"/>
</dbReference>
<dbReference type="Proteomes" id="UP001165740">
    <property type="component" value="Chromosome 2"/>
</dbReference>
<dbReference type="KEGG" id="bgt:106056461"/>
<proteinExistence type="predicted"/>